<dbReference type="Gene3D" id="2.70.70.10">
    <property type="entry name" value="Glucose Permease (Domain IIA)"/>
    <property type="match status" value="1"/>
</dbReference>
<dbReference type="Gene3D" id="3.30.1360.60">
    <property type="entry name" value="Glucose permease domain IIB"/>
    <property type="match status" value="1"/>
</dbReference>
<dbReference type="EMBL" id="JAEEGA010000026">
    <property type="protein sequence ID" value="MBP1044348.1"/>
    <property type="molecule type" value="Genomic_DNA"/>
</dbReference>
<dbReference type="InterPro" id="IPR013013">
    <property type="entry name" value="PTS_EIIC_1"/>
</dbReference>
<evidence type="ECO:0000256" key="8">
    <source>
        <dbReference type="ARBA" id="ARBA00022777"/>
    </source>
</evidence>
<gene>
    <name evidence="21" type="ORF">I6N95_25390</name>
</gene>
<dbReference type="InterPro" id="IPR011297">
    <property type="entry name" value="PTS_IIABC_b_glu"/>
</dbReference>
<dbReference type="InterPro" id="IPR001996">
    <property type="entry name" value="PTS_IIB_1"/>
</dbReference>
<dbReference type="PROSITE" id="PS01035">
    <property type="entry name" value="PTS_EIIB_TYPE_1_CYS"/>
    <property type="match status" value="1"/>
</dbReference>
<dbReference type="GO" id="GO:0015771">
    <property type="term" value="P:trehalose transport"/>
    <property type="evidence" value="ECO:0007669"/>
    <property type="project" value="TreeGrafter"/>
</dbReference>
<comment type="caution">
    <text evidence="21">The sequence shown here is derived from an EMBL/GenBank/DDBJ whole genome shotgun (WGS) entry which is preliminary data.</text>
</comment>
<dbReference type="GO" id="GO:0009401">
    <property type="term" value="P:phosphoenolpyruvate-dependent sugar phosphotransferase system"/>
    <property type="evidence" value="ECO:0007669"/>
    <property type="project" value="UniProtKB-KW"/>
</dbReference>
<evidence type="ECO:0000313" key="21">
    <source>
        <dbReference type="EMBL" id="MBP1044348.1"/>
    </source>
</evidence>
<dbReference type="PANTHER" id="PTHR30175:SF1">
    <property type="entry name" value="PTS SYSTEM ARBUTIN-, CELLOBIOSE-, AND SALICIN-SPECIFIC EIIBC COMPONENT-RELATED"/>
    <property type="match status" value="1"/>
</dbReference>
<sequence length="611" mass="66069">MDNKKLAQEIVRLVGGELNINSVTHCITRLRFQLKDQDKVDKKALEQLDDVMGSQYQGGQYQIIIGGKVGKVYREVAKILPRLAGGEVAEDGTKKSVGTQLVETLSAILIPSLAPIVGGGMLKGFLFLLANFSWIDVEGGTYYLLNIASDCMFYFFPFLLAVSAAKRFKTNEYMALSLAGVLMYPSILEVAKVGEVANFKFLNIFTIPLLNYSGSIVPIILAVWLLSYVYRYLEEHVPAMVTIIFTPLLTLLIVIPVMLFAIAPLGFYIGEYIAIGLGWLIDFSPWLAGFVVGVSRPFLVLTGMHHAIRPITQQQIATYGFSTLGPMNFMSTMSQAAAALAIYLIIKDKKMKQISLSATISGFLGITEPALYGVLTKYRSAFVGASLGGGIGSAVAAMLGAKGFAPAMPSVLSIPVYLGEGAVGFFIGFVVTVVATVFLTFFFSKLWRDKEEVEALGTDAQLGVYSPTDGTVMPMAEVADETFSSGVIGKGVAICGTGNEIVSPVNGTIKTVFKTKHAIGVVSDEGLEILIHVGLDTVKLNGEGFHLFCEEGQRVKVGDRLLTFEREVMEAAGYDLTVLTIVTNTEKYPKISEEVAGDSISQQEKIMTIVS</sequence>
<protein>
    <recommendedName>
        <fullName evidence="14">PTS system sucrose-specific EIIBCA component</fullName>
        <ecNumber evidence="11">2.7.1.211</ecNumber>
    </recommendedName>
    <alternativeName>
        <fullName evidence="15">EIIBCA-Scr</fullName>
    </alternativeName>
</protein>
<feature type="transmembrane region" description="Helical" evidence="17">
    <location>
        <begin position="211"/>
        <end position="230"/>
    </location>
</feature>
<evidence type="ECO:0000313" key="22">
    <source>
        <dbReference type="Proteomes" id="UP000674938"/>
    </source>
</evidence>
<keyword evidence="6" id="KW-0598">Phosphotransferase system</keyword>
<dbReference type="SUPFAM" id="SSF51261">
    <property type="entry name" value="Duplicated hybrid motif"/>
    <property type="match status" value="1"/>
</dbReference>
<feature type="domain" description="PTS EIIA type-1" evidence="18">
    <location>
        <begin position="480"/>
        <end position="584"/>
    </location>
</feature>
<dbReference type="GO" id="GO:0005886">
    <property type="term" value="C:plasma membrane"/>
    <property type="evidence" value="ECO:0007669"/>
    <property type="project" value="UniProtKB-SubCell"/>
</dbReference>
<evidence type="ECO:0000256" key="16">
    <source>
        <dbReference type="PROSITE-ProRule" id="PRU00421"/>
    </source>
</evidence>
<proteinExistence type="predicted"/>
<evidence type="ECO:0000256" key="3">
    <source>
        <dbReference type="ARBA" id="ARBA00022475"/>
    </source>
</evidence>
<feature type="transmembrane region" description="Helical" evidence="17">
    <location>
        <begin position="381"/>
        <end position="401"/>
    </location>
</feature>
<evidence type="ECO:0000256" key="6">
    <source>
        <dbReference type="ARBA" id="ARBA00022683"/>
    </source>
</evidence>
<dbReference type="GO" id="GO:0016301">
    <property type="term" value="F:kinase activity"/>
    <property type="evidence" value="ECO:0007669"/>
    <property type="project" value="UniProtKB-KW"/>
</dbReference>
<dbReference type="Proteomes" id="UP000674938">
    <property type="component" value="Unassembled WGS sequence"/>
</dbReference>
<organism evidence="21 22">
    <name type="scientific">Vagococcus allomyrinae</name>
    <dbReference type="NCBI Taxonomy" id="2794353"/>
    <lineage>
        <taxon>Bacteria</taxon>
        <taxon>Bacillati</taxon>
        <taxon>Bacillota</taxon>
        <taxon>Bacilli</taxon>
        <taxon>Lactobacillales</taxon>
        <taxon>Enterococcaceae</taxon>
        <taxon>Vagococcus</taxon>
    </lineage>
</organism>
<comment type="catalytic activity">
    <reaction evidence="13">
        <text>N(pros)-phospho-L-histidyl-[protein](out) + sucrose = sucrose 6(G)-phosphate(in) + L-histidyl-[protein]</text>
        <dbReference type="Rhea" id="RHEA:49236"/>
        <dbReference type="Rhea" id="RHEA-COMP:9745"/>
        <dbReference type="Rhea" id="RHEA-COMP:9746"/>
        <dbReference type="ChEBI" id="CHEBI:17992"/>
        <dbReference type="ChEBI" id="CHEBI:29979"/>
        <dbReference type="ChEBI" id="CHEBI:64837"/>
        <dbReference type="ChEBI" id="CHEBI:91002"/>
        <dbReference type="EC" id="2.7.1.211"/>
    </reaction>
</comment>
<feature type="transmembrane region" description="Helical" evidence="17">
    <location>
        <begin position="104"/>
        <end position="130"/>
    </location>
</feature>
<dbReference type="GO" id="GO:0090589">
    <property type="term" value="F:protein-phosphocysteine-trehalose phosphotransferase system transporter activity"/>
    <property type="evidence" value="ECO:0007669"/>
    <property type="project" value="TreeGrafter"/>
</dbReference>
<evidence type="ECO:0000256" key="5">
    <source>
        <dbReference type="ARBA" id="ARBA00022679"/>
    </source>
</evidence>
<dbReference type="InterPro" id="IPR050558">
    <property type="entry name" value="PTS_Sugar-Specific_Components"/>
</dbReference>
<evidence type="ECO:0000256" key="12">
    <source>
        <dbReference type="ARBA" id="ARBA00045139"/>
    </source>
</evidence>
<dbReference type="InterPro" id="IPR018113">
    <property type="entry name" value="PTrfase_EIIB_Cys"/>
</dbReference>
<evidence type="ECO:0000256" key="7">
    <source>
        <dbReference type="ARBA" id="ARBA00022692"/>
    </source>
</evidence>
<dbReference type="Pfam" id="PF00358">
    <property type="entry name" value="PTS_EIIA_1"/>
    <property type="match status" value="1"/>
</dbReference>
<evidence type="ECO:0000256" key="17">
    <source>
        <dbReference type="SAM" id="Phobius"/>
    </source>
</evidence>
<evidence type="ECO:0000256" key="11">
    <source>
        <dbReference type="ARBA" id="ARBA00044053"/>
    </source>
</evidence>
<dbReference type="PROSITE" id="PS51098">
    <property type="entry name" value="PTS_EIIB_TYPE_1"/>
    <property type="match status" value="1"/>
</dbReference>
<dbReference type="InterPro" id="IPR011055">
    <property type="entry name" value="Dup_hybrid_motif"/>
</dbReference>
<keyword evidence="7 17" id="KW-0812">Transmembrane</keyword>
<feature type="domain" description="PTS EIIC type-1" evidence="20">
    <location>
        <begin position="103"/>
        <end position="459"/>
    </location>
</feature>
<keyword evidence="22" id="KW-1185">Reference proteome</keyword>
<dbReference type="FunFam" id="3.30.1360.60:FF:000001">
    <property type="entry name" value="PTS system glucose-specific IIBC component PtsG"/>
    <property type="match status" value="1"/>
</dbReference>
<dbReference type="InterPro" id="IPR001127">
    <property type="entry name" value="PTS_EIIA_1_perm"/>
</dbReference>
<feature type="transmembrane region" description="Helical" evidence="17">
    <location>
        <begin position="237"/>
        <end position="255"/>
    </location>
</feature>
<evidence type="ECO:0000256" key="10">
    <source>
        <dbReference type="ARBA" id="ARBA00023136"/>
    </source>
</evidence>
<dbReference type="PROSITE" id="PS51103">
    <property type="entry name" value="PTS_EIIC_TYPE_1"/>
    <property type="match status" value="1"/>
</dbReference>
<keyword evidence="5" id="KW-0808">Transferase</keyword>
<feature type="transmembrane region" description="Helical" evidence="17">
    <location>
        <begin position="421"/>
        <end position="443"/>
    </location>
</feature>
<evidence type="ECO:0000256" key="1">
    <source>
        <dbReference type="ARBA" id="ARBA00004651"/>
    </source>
</evidence>
<evidence type="ECO:0000259" key="18">
    <source>
        <dbReference type="PROSITE" id="PS51093"/>
    </source>
</evidence>
<dbReference type="RefSeq" id="WP_209532742.1">
    <property type="nucleotide sequence ID" value="NZ_JAEEGA010000026.1"/>
</dbReference>
<reference evidence="21" key="1">
    <citation type="submission" date="2020-12" db="EMBL/GenBank/DDBJ databases">
        <title>Vagococcus allomyrinae sp. nov. and Enterococcus lavae sp. nov., isolated from the larvae of Allomyrina dichotoma.</title>
        <authorList>
            <person name="Lee S.D."/>
        </authorList>
    </citation>
    <scope>NUCLEOTIDE SEQUENCE</scope>
    <source>
        <strain evidence="21">BWB3-3</strain>
    </source>
</reference>
<dbReference type="CDD" id="cd00212">
    <property type="entry name" value="PTS_IIB_glc"/>
    <property type="match status" value="1"/>
</dbReference>
<evidence type="ECO:0000256" key="4">
    <source>
        <dbReference type="ARBA" id="ARBA00022597"/>
    </source>
</evidence>
<keyword evidence="9 17" id="KW-1133">Transmembrane helix</keyword>
<keyword evidence="10 17" id="KW-0472">Membrane</keyword>
<dbReference type="PROSITE" id="PS51093">
    <property type="entry name" value="PTS_EIIA_TYPE_1"/>
    <property type="match status" value="1"/>
</dbReference>
<dbReference type="Pfam" id="PF02378">
    <property type="entry name" value="PTS_EIIC"/>
    <property type="match status" value="1"/>
</dbReference>
<feature type="domain" description="PTS EIIB type-1" evidence="19">
    <location>
        <begin position="4"/>
        <end position="86"/>
    </location>
</feature>
<accession>A0A940PK48</accession>
<dbReference type="InterPro" id="IPR003352">
    <property type="entry name" value="PTS_EIIC"/>
</dbReference>
<keyword evidence="8" id="KW-0418">Kinase</keyword>
<evidence type="ECO:0000256" key="14">
    <source>
        <dbReference type="ARBA" id="ARBA00074554"/>
    </source>
</evidence>
<dbReference type="PROSITE" id="PS00371">
    <property type="entry name" value="PTS_EIIA_TYPE_1_HIS"/>
    <property type="match status" value="1"/>
</dbReference>
<evidence type="ECO:0000259" key="20">
    <source>
        <dbReference type="PROSITE" id="PS51103"/>
    </source>
</evidence>
<dbReference type="SUPFAM" id="SSF55604">
    <property type="entry name" value="Glucose permease domain IIB"/>
    <property type="match status" value="1"/>
</dbReference>
<dbReference type="EC" id="2.7.1.211" evidence="11"/>
<evidence type="ECO:0000256" key="15">
    <source>
        <dbReference type="ARBA" id="ARBA00081008"/>
    </source>
</evidence>
<evidence type="ECO:0000256" key="13">
    <source>
        <dbReference type="ARBA" id="ARBA00048931"/>
    </source>
</evidence>
<keyword evidence="3" id="KW-1003">Cell membrane</keyword>
<feature type="transmembrane region" description="Helical" evidence="17">
    <location>
        <begin position="142"/>
        <end position="161"/>
    </location>
</feature>
<keyword evidence="4 21" id="KW-0762">Sugar transport</keyword>
<dbReference type="InterPro" id="IPR036878">
    <property type="entry name" value="Glu_permease_IIB"/>
</dbReference>
<dbReference type="Pfam" id="PF00367">
    <property type="entry name" value="PTS_EIIB"/>
    <property type="match status" value="1"/>
</dbReference>
<name>A0A940PK48_9ENTE</name>
<dbReference type="FunFam" id="2.70.70.10:FF:000001">
    <property type="entry name" value="PTS system glucose-specific IIA component"/>
    <property type="match status" value="1"/>
</dbReference>
<feature type="active site" description="Phosphocysteine intermediate; for EIIB activity" evidence="16">
    <location>
        <position position="26"/>
    </location>
</feature>
<keyword evidence="2" id="KW-0813">Transport</keyword>
<comment type="subcellular location">
    <subcellularLocation>
        <location evidence="1">Cell membrane</location>
        <topology evidence="1">Multi-pass membrane protein</topology>
    </subcellularLocation>
</comment>
<comment type="function">
    <text evidence="12">The phosphoenolpyruvate-dependent sugar phosphotransferase system (sugar PTS), a major carbohydrate active transport system, catalyzes the phosphorylation of incoming sugar substrates concomitantly with their translocation across the cell membrane. This system is involved in sucrose transport.</text>
</comment>
<evidence type="ECO:0000256" key="2">
    <source>
        <dbReference type="ARBA" id="ARBA00022448"/>
    </source>
</evidence>
<dbReference type="AlphaFoldDB" id="A0A940PK48"/>
<dbReference type="GO" id="GO:0008982">
    <property type="term" value="F:protein-N(PI)-phosphohistidine-sugar phosphotransferase activity"/>
    <property type="evidence" value="ECO:0007669"/>
    <property type="project" value="InterPro"/>
</dbReference>
<dbReference type="NCBIfam" id="TIGR00830">
    <property type="entry name" value="PTBA"/>
    <property type="match status" value="1"/>
</dbReference>
<evidence type="ECO:0000256" key="9">
    <source>
        <dbReference type="ARBA" id="ARBA00022989"/>
    </source>
</evidence>
<feature type="transmembrane region" description="Helical" evidence="17">
    <location>
        <begin position="173"/>
        <end position="191"/>
    </location>
</feature>
<dbReference type="NCBIfam" id="TIGR01995">
    <property type="entry name" value="PTS-II-ABC-beta"/>
    <property type="match status" value="1"/>
</dbReference>
<evidence type="ECO:0000259" key="19">
    <source>
        <dbReference type="PROSITE" id="PS51098"/>
    </source>
</evidence>
<dbReference type="PANTHER" id="PTHR30175">
    <property type="entry name" value="PHOSPHOTRANSFERASE SYSTEM TRANSPORT PROTEIN"/>
    <property type="match status" value="1"/>
</dbReference>